<evidence type="ECO:0000256" key="7">
    <source>
        <dbReference type="ARBA" id="ARBA00022676"/>
    </source>
</evidence>
<keyword evidence="9 16" id="KW-0812">Transmembrane</keyword>
<feature type="transmembrane region" description="Helical" evidence="16">
    <location>
        <begin position="88"/>
        <end position="108"/>
    </location>
</feature>
<comment type="pathway">
    <text evidence="4">Protein modification; protein glycosylation.</text>
</comment>
<dbReference type="Proteomes" id="UP001281761">
    <property type="component" value="Unassembled WGS sequence"/>
</dbReference>
<sequence length="747" mass="84785">MSSLDVEAVSTDSKVNRIISKSLETLILLIAALLCVLPRVVSVVKYESIIHEFDPYFQYRASQYFIKNGMYDFHNWFDERTWYPIGRIVGPTVYPGLMWSAAAVYYFMEFIGFPVDVRNACMIVSPLWAAFTVLITYKIVKAVWSKGAGLIAAMLVSIIPGYISRSVSGSFDNECISIFALLLTFYLWIRAVQTGSMFYAMGCSLAYFYMASAWGGYVYIINLIPLYVLVMIVFGRYSDRLFTAYTTFYILGIILSMQIQFVSFMPVQSGEHLASFGMFAFCTVIEIALFFYRLLTREEFMSLVKAVLAIGLVSLFAVMGVLSYTGYITPWTGRFYNLLHPTYAKSHIPIIASVSEHQPTAWPHFFTDLHITGIIFPAGIWIMFMALKNERKPIATGKSKEGHEEEEIQDERRKNDGLFFVGVYSLVSLYFSGVMVRLMLVLAPASCIVASIGISTIFENIIGILQKAFPHLRTGVTRVQNAIHPKPRPIPGQKQKSLFSGPVIVSMFILLIVVALLLVYGAHCLWMASTGYSSPSIVMAWYRQDGSLIMVDDYREAYSWLRHNTDVNARVMSWWDYGYQITAVANRTVLVDNNTWNNSHIATVGTAMSSTEEDAYPILRMLDVDYILVVFGGMSGYGGDDINKFLWMVRIGGGVFPRIKEKDYLSKRGEYRVDAEGGSALHNCILYKMCYYDFGKIQTMQGAPTGYDVERRMEIGNKDISFHHLEEAYTSERWIIRIFRVKKEDSF</sequence>
<feature type="transmembrane region" description="Helical" evidence="16">
    <location>
        <begin position="175"/>
        <end position="193"/>
    </location>
</feature>
<dbReference type="EMBL" id="JARBJD010000023">
    <property type="protein sequence ID" value="KAK2960385.1"/>
    <property type="molecule type" value="Genomic_DNA"/>
</dbReference>
<evidence type="ECO:0000259" key="18">
    <source>
        <dbReference type="Pfam" id="PF21436"/>
    </source>
</evidence>
<feature type="transmembrane region" description="Helical" evidence="16">
    <location>
        <begin position="417"/>
        <end position="436"/>
    </location>
</feature>
<evidence type="ECO:0000256" key="6">
    <source>
        <dbReference type="ARBA" id="ARBA00012605"/>
    </source>
</evidence>
<feature type="transmembrane region" description="Helical" evidence="16">
    <location>
        <begin position="307"/>
        <end position="328"/>
    </location>
</feature>
<comment type="cofactor">
    <cofactor evidence="1">
        <name>Mn(2+)</name>
        <dbReference type="ChEBI" id="CHEBI:29035"/>
    </cofactor>
</comment>
<dbReference type="PANTHER" id="PTHR13872:SF1">
    <property type="entry name" value="DOLICHYL-DIPHOSPHOOLIGOSACCHARIDE--PROTEIN GLYCOSYLTRANSFERASE SUBUNIT STT3B"/>
    <property type="match status" value="1"/>
</dbReference>
<dbReference type="Pfam" id="PF21436">
    <property type="entry name" value="STT3-PglB_core"/>
    <property type="match status" value="1"/>
</dbReference>
<comment type="cofactor">
    <cofactor evidence="2">
        <name>Mg(2+)</name>
        <dbReference type="ChEBI" id="CHEBI:18420"/>
    </cofactor>
</comment>
<feature type="transmembrane region" description="Helical" evidence="16">
    <location>
        <begin position="23"/>
        <end position="41"/>
    </location>
</feature>
<gene>
    <name evidence="19" type="ORF">BLNAU_4602</name>
</gene>
<evidence type="ECO:0000256" key="8">
    <source>
        <dbReference type="ARBA" id="ARBA00022679"/>
    </source>
</evidence>
<dbReference type="GO" id="GO:0004579">
    <property type="term" value="F:dolichyl-diphosphooligosaccharide-protein glycotransferase activity"/>
    <property type="evidence" value="ECO:0007669"/>
    <property type="project" value="UniProtKB-EC"/>
</dbReference>
<keyword evidence="20" id="KW-1185">Reference proteome</keyword>
<dbReference type="InterPro" id="IPR048999">
    <property type="entry name" value="STT3-PglB_core"/>
</dbReference>
<evidence type="ECO:0000256" key="15">
    <source>
        <dbReference type="ARBA" id="ARBA00048829"/>
    </source>
</evidence>
<keyword evidence="10" id="KW-0479">Metal-binding</keyword>
<evidence type="ECO:0000256" key="11">
    <source>
        <dbReference type="ARBA" id="ARBA00022842"/>
    </source>
</evidence>
<comment type="caution">
    <text evidence="19">The sequence shown here is derived from an EMBL/GenBank/DDBJ whole genome shotgun (WGS) entry which is preliminary data.</text>
</comment>
<feature type="domain" description="STT3/PglB/AglB core" evidence="18">
    <location>
        <begin position="571"/>
        <end position="626"/>
    </location>
</feature>
<evidence type="ECO:0000256" key="3">
    <source>
        <dbReference type="ARBA" id="ARBA00004127"/>
    </source>
</evidence>
<feature type="domain" description="Oligosaccharyl transferase STT3 N-terminal" evidence="17">
    <location>
        <begin position="26"/>
        <end position="450"/>
    </location>
</feature>
<evidence type="ECO:0000256" key="10">
    <source>
        <dbReference type="ARBA" id="ARBA00022723"/>
    </source>
</evidence>
<evidence type="ECO:0000256" key="9">
    <source>
        <dbReference type="ARBA" id="ARBA00022692"/>
    </source>
</evidence>
<evidence type="ECO:0000256" key="2">
    <source>
        <dbReference type="ARBA" id="ARBA00001946"/>
    </source>
</evidence>
<feature type="transmembrane region" description="Helical" evidence="16">
    <location>
        <begin position="273"/>
        <end position="295"/>
    </location>
</feature>
<keyword evidence="12 16" id="KW-1133">Transmembrane helix</keyword>
<organism evidence="19 20">
    <name type="scientific">Blattamonas nauphoetae</name>
    <dbReference type="NCBI Taxonomy" id="2049346"/>
    <lineage>
        <taxon>Eukaryota</taxon>
        <taxon>Metamonada</taxon>
        <taxon>Preaxostyla</taxon>
        <taxon>Oxymonadida</taxon>
        <taxon>Blattamonas</taxon>
    </lineage>
</organism>
<reference evidence="19 20" key="1">
    <citation type="journal article" date="2022" name="bioRxiv">
        <title>Genomics of Preaxostyla Flagellates Illuminates Evolutionary Transitions and the Path Towards Mitochondrial Loss.</title>
        <authorList>
            <person name="Novak L.V.F."/>
            <person name="Treitli S.C."/>
            <person name="Pyrih J."/>
            <person name="Halakuc P."/>
            <person name="Pipaliya S.V."/>
            <person name="Vacek V."/>
            <person name="Brzon O."/>
            <person name="Soukal P."/>
            <person name="Eme L."/>
            <person name="Dacks J.B."/>
            <person name="Karnkowska A."/>
            <person name="Elias M."/>
            <person name="Hampl V."/>
        </authorList>
    </citation>
    <scope>NUCLEOTIDE SEQUENCE [LARGE SCALE GENOMIC DNA]</scope>
    <source>
        <strain evidence="19">NAU3</strain>
        <tissue evidence="19">Gut</tissue>
    </source>
</reference>
<evidence type="ECO:0000256" key="13">
    <source>
        <dbReference type="ARBA" id="ARBA00023136"/>
    </source>
</evidence>
<comment type="catalytic activity">
    <reaction evidence="15">
        <text>a di-trans,poly-cis-dolichyl diphosphooligosaccharide + L-asparaginyl-[protein] = N(4)-(oligosaccharide-(1-&gt;4)-N-acetyl-beta-D-glucosaminyl-(1-&gt;4)-N-acetyl-beta-D-glucosaminyl)-L-asparaginyl-[protein] + a di-trans,poly-cis-dolichyl diphosphate + H(+)</text>
        <dbReference type="Rhea" id="RHEA:22980"/>
        <dbReference type="Rhea" id="RHEA-COMP:12804"/>
        <dbReference type="Rhea" id="RHEA-COMP:12805"/>
        <dbReference type="Rhea" id="RHEA-COMP:19506"/>
        <dbReference type="Rhea" id="RHEA-COMP:19509"/>
        <dbReference type="ChEBI" id="CHEBI:15378"/>
        <dbReference type="ChEBI" id="CHEBI:50347"/>
        <dbReference type="ChEBI" id="CHEBI:57497"/>
        <dbReference type="ChEBI" id="CHEBI:57570"/>
        <dbReference type="ChEBI" id="CHEBI:132529"/>
        <dbReference type="EC" id="2.4.99.18"/>
    </reaction>
</comment>
<keyword evidence="11" id="KW-0460">Magnesium</keyword>
<keyword evidence="7 19" id="KW-0328">Glycosyltransferase</keyword>
<feature type="transmembrane region" description="Helical" evidence="16">
    <location>
        <begin position="213"/>
        <end position="234"/>
    </location>
</feature>
<accession>A0ABQ9Y9F6</accession>
<evidence type="ECO:0000256" key="14">
    <source>
        <dbReference type="ARBA" id="ARBA00023211"/>
    </source>
</evidence>
<name>A0ABQ9Y9F6_9EUKA</name>
<dbReference type="PANTHER" id="PTHR13872">
    <property type="entry name" value="DOLICHYL-DIPHOSPHOOLIGOSACCHARIDE--PROTEIN GLYCOSYLTRANSFERASE SUBUNIT"/>
    <property type="match status" value="1"/>
</dbReference>
<evidence type="ECO:0000256" key="16">
    <source>
        <dbReference type="SAM" id="Phobius"/>
    </source>
</evidence>
<protein>
    <recommendedName>
        <fullName evidence="6">dolichyl-diphosphooligosaccharide--protein glycotransferase</fullName>
        <ecNumber evidence="6">2.4.99.18</ecNumber>
    </recommendedName>
</protein>
<comment type="subcellular location">
    <subcellularLocation>
        <location evidence="3">Endomembrane system</location>
        <topology evidence="3">Multi-pass membrane protein</topology>
    </subcellularLocation>
</comment>
<evidence type="ECO:0000313" key="20">
    <source>
        <dbReference type="Proteomes" id="UP001281761"/>
    </source>
</evidence>
<feature type="transmembrane region" description="Helical" evidence="16">
    <location>
        <begin position="442"/>
        <end position="465"/>
    </location>
</feature>
<evidence type="ECO:0000259" key="17">
    <source>
        <dbReference type="Pfam" id="PF02516"/>
    </source>
</evidence>
<feature type="transmembrane region" description="Helical" evidence="16">
    <location>
        <begin position="120"/>
        <end position="137"/>
    </location>
</feature>
<evidence type="ECO:0000256" key="5">
    <source>
        <dbReference type="ARBA" id="ARBA00010810"/>
    </source>
</evidence>
<comment type="similarity">
    <text evidence="5">Belongs to the STT3 family.</text>
</comment>
<feature type="transmembrane region" description="Helical" evidence="16">
    <location>
        <begin position="369"/>
        <end position="387"/>
    </location>
</feature>
<keyword evidence="8 19" id="KW-0808">Transferase</keyword>
<evidence type="ECO:0000256" key="4">
    <source>
        <dbReference type="ARBA" id="ARBA00004922"/>
    </source>
</evidence>
<dbReference type="InterPro" id="IPR048307">
    <property type="entry name" value="STT3_N"/>
</dbReference>
<proteinExistence type="inferred from homology"/>
<dbReference type="Pfam" id="PF02516">
    <property type="entry name" value="STT3"/>
    <property type="match status" value="1"/>
</dbReference>
<evidence type="ECO:0000256" key="12">
    <source>
        <dbReference type="ARBA" id="ARBA00022989"/>
    </source>
</evidence>
<dbReference type="InterPro" id="IPR003674">
    <property type="entry name" value="Oligo_trans_STT3"/>
</dbReference>
<dbReference type="Gene3D" id="3.40.50.12610">
    <property type="match status" value="1"/>
</dbReference>
<keyword evidence="13 16" id="KW-0472">Membrane</keyword>
<dbReference type="EC" id="2.4.99.18" evidence="6"/>
<evidence type="ECO:0000313" key="19">
    <source>
        <dbReference type="EMBL" id="KAK2960385.1"/>
    </source>
</evidence>
<keyword evidence="14" id="KW-0464">Manganese</keyword>
<feature type="transmembrane region" description="Helical" evidence="16">
    <location>
        <begin position="241"/>
        <end position="261"/>
    </location>
</feature>
<evidence type="ECO:0000256" key="1">
    <source>
        <dbReference type="ARBA" id="ARBA00001936"/>
    </source>
</evidence>
<feature type="transmembrane region" description="Helical" evidence="16">
    <location>
        <begin position="498"/>
        <end position="520"/>
    </location>
</feature>